<reference evidence="3" key="1">
    <citation type="submission" date="2016-10" db="EMBL/GenBank/DDBJ databases">
        <authorList>
            <person name="Varghese N."/>
            <person name="Submissions S."/>
        </authorList>
    </citation>
    <scope>NUCLEOTIDE SEQUENCE [LARGE SCALE GENOMIC DNA]</scope>
    <source>
        <strain evidence="3">DC30,IBRC 10041,KCTC 4046</strain>
    </source>
</reference>
<dbReference type="InterPro" id="IPR008338">
    <property type="entry name" value="Capsule_biosynth_CapC"/>
</dbReference>
<keyword evidence="1" id="KW-0472">Membrane</keyword>
<dbReference type="RefSeq" id="WP_092731190.1">
    <property type="nucleotide sequence ID" value="NZ_FNPC01000002.1"/>
</dbReference>
<dbReference type="Proteomes" id="UP000199079">
    <property type="component" value="Unassembled WGS sequence"/>
</dbReference>
<dbReference type="GO" id="GO:0045227">
    <property type="term" value="P:capsule polysaccharide biosynthetic process"/>
    <property type="evidence" value="ECO:0007669"/>
    <property type="project" value="InterPro"/>
</dbReference>
<feature type="transmembrane region" description="Helical" evidence="1">
    <location>
        <begin position="212"/>
        <end position="230"/>
    </location>
</feature>
<organism evidence="2 3">
    <name type="scientific">Halopenitus persicus</name>
    <dbReference type="NCBI Taxonomy" id="1048396"/>
    <lineage>
        <taxon>Archaea</taxon>
        <taxon>Methanobacteriati</taxon>
        <taxon>Methanobacteriota</taxon>
        <taxon>Stenosarchaea group</taxon>
        <taxon>Halobacteria</taxon>
        <taxon>Halobacteriales</taxon>
        <taxon>Haloferacaceae</taxon>
        <taxon>Halopenitus</taxon>
    </lineage>
</organism>
<dbReference type="AlphaFoldDB" id="A0A1H3GF93"/>
<keyword evidence="1" id="KW-1133">Transmembrane helix</keyword>
<feature type="transmembrane region" description="Helical" evidence="1">
    <location>
        <begin position="100"/>
        <end position="119"/>
    </location>
</feature>
<evidence type="ECO:0000313" key="2">
    <source>
        <dbReference type="EMBL" id="SDY00969.1"/>
    </source>
</evidence>
<feature type="transmembrane region" description="Helical" evidence="1">
    <location>
        <begin position="236"/>
        <end position="255"/>
    </location>
</feature>
<feature type="transmembrane region" description="Helical" evidence="1">
    <location>
        <begin position="131"/>
        <end position="149"/>
    </location>
</feature>
<protein>
    <submittedName>
        <fullName evidence="2">Capsule biosynthesis CapC</fullName>
    </submittedName>
</protein>
<name>A0A1H3GF93_9EURY</name>
<feature type="transmembrane region" description="Helical" evidence="1">
    <location>
        <begin position="43"/>
        <end position="63"/>
    </location>
</feature>
<gene>
    <name evidence="2" type="ORF">SAMN05216564_102417</name>
</gene>
<evidence type="ECO:0000256" key="1">
    <source>
        <dbReference type="SAM" id="Phobius"/>
    </source>
</evidence>
<keyword evidence="3" id="KW-1185">Reference proteome</keyword>
<feature type="transmembrane region" description="Helical" evidence="1">
    <location>
        <begin position="345"/>
        <end position="364"/>
    </location>
</feature>
<feature type="transmembrane region" description="Helical" evidence="1">
    <location>
        <begin position="188"/>
        <end position="205"/>
    </location>
</feature>
<dbReference type="OrthoDB" id="240491at2157"/>
<feature type="transmembrane region" description="Helical" evidence="1">
    <location>
        <begin position="288"/>
        <end position="306"/>
    </location>
</feature>
<dbReference type="Pfam" id="PF14102">
    <property type="entry name" value="Caps_synth_CapC"/>
    <property type="match status" value="1"/>
</dbReference>
<dbReference type="GO" id="GO:0016020">
    <property type="term" value="C:membrane"/>
    <property type="evidence" value="ECO:0007669"/>
    <property type="project" value="InterPro"/>
</dbReference>
<feature type="transmembrane region" description="Helical" evidence="1">
    <location>
        <begin position="262"/>
        <end position="282"/>
    </location>
</feature>
<proteinExistence type="predicted"/>
<sequence>MIVAVTVTALGVLAVGVITQLFGYRTGGTIAIPVLAVYTLKNALMLPIFLLSTCLAYLGLSVVKRRTLIYGRDELLVAMAIGSGVPLVLLLAIWSVLPESLRSVVFIGSILPGLAAYNYHQIKSQYRKWDLLTTAGLLVGLIAVGWSLVSPSLVGTLGTATEPVLYSATADVAVYKNAVVAEQLDRTILARPIAVVVFLIGVVLSERIRSRYGIRTGLVAMALLAIYALANTWLLVLYLAVLLVAYLGLKTVHYVTLLYGRVLISVATATALVAVVPLALSLPITRGLSAYFVAILAGVNAYSWHVTAPAQRVLFVPLQIGAFLLLLVTTQLISLIRPTLIPRVFGVPAIIAMVVGTVLCVAVVEHRTVDLPDRESVFEASILSGGDEA</sequence>
<evidence type="ECO:0000313" key="3">
    <source>
        <dbReference type="Proteomes" id="UP000199079"/>
    </source>
</evidence>
<keyword evidence="1" id="KW-0812">Transmembrane</keyword>
<feature type="transmembrane region" description="Helical" evidence="1">
    <location>
        <begin position="75"/>
        <end position="94"/>
    </location>
</feature>
<accession>A0A1H3GF93</accession>
<feature type="transmembrane region" description="Helical" evidence="1">
    <location>
        <begin position="313"/>
        <end position="333"/>
    </location>
</feature>
<dbReference type="EMBL" id="FNPC01000002">
    <property type="protein sequence ID" value="SDY00969.1"/>
    <property type="molecule type" value="Genomic_DNA"/>
</dbReference>